<dbReference type="Pfam" id="PF08448">
    <property type="entry name" value="PAS_4"/>
    <property type="match status" value="1"/>
</dbReference>
<protein>
    <recommendedName>
        <fullName evidence="2">histidine kinase</fullName>
        <ecNumber evidence="2">2.7.13.3</ecNumber>
    </recommendedName>
</protein>
<dbReference type="Gene3D" id="3.30.450.20">
    <property type="entry name" value="PAS domain"/>
    <property type="match status" value="1"/>
</dbReference>
<keyword evidence="7" id="KW-0067">ATP-binding</keyword>
<dbReference type="InterPro" id="IPR013656">
    <property type="entry name" value="PAS_4"/>
</dbReference>
<dbReference type="Pfam" id="PF07536">
    <property type="entry name" value="HWE_HK"/>
    <property type="match status" value="1"/>
</dbReference>
<dbReference type="SUPFAM" id="SSF55785">
    <property type="entry name" value="PYP-like sensor domain (PAS domain)"/>
    <property type="match status" value="1"/>
</dbReference>
<evidence type="ECO:0000313" key="10">
    <source>
        <dbReference type="Proteomes" id="UP001597327"/>
    </source>
</evidence>
<keyword evidence="3" id="KW-0597">Phosphoprotein</keyword>
<comment type="catalytic activity">
    <reaction evidence="1">
        <text>ATP + protein L-histidine = ADP + protein N-phospho-L-histidine.</text>
        <dbReference type="EC" id="2.7.13.3"/>
    </reaction>
</comment>
<dbReference type="EMBL" id="JBHUFA010000004">
    <property type="protein sequence ID" value="MFD1696545.1"/>
    <property type="molecule type" value="Genomic_DNA"/>
</dbReference>
<reference evidence="10" key="1">
    <citation type="journal article" date="2019" name="Int. J. Syst. Evol. Microbiol.">
        <title>The Global Catalogue of Microorganisms (GCM) 10K type strain sequencing project: providing services to taxonomists for standard genome sequencing and annotation.</title>
        <authorList>
            <consortium name="The Broad Institute Genomics Platform"/>
            <consortium name="The Broad Institute Genome Sequencing Center for Infectious Disease"/>
            <person name="Wu L."/>
            <person name="Ma J."/>
        </authorList>
    </citation>
    <scope>NUCLEOTIDE SEQUENCE [LARGE SCALE GENOMIC DNA]</scope>
    <source>
        <strain evidence="10">JCM 3369</strain>
    </source>
</reference>
<evidence type="ECO:0000256" key="3">
    <source>
        <dbReference type="ARBA" id="ARBA00022553"/>
    </source>
</evidence>
<dbReference type="RefSeq" id="WP_188318867.1">
    <property type="nucleotide sequence ID" value="NZ_JBHUFA010000004.1"/>
</dbReference>
<evidence type="ECO:0000313" key="9">
    <source>
        <dbReference type="EMBL" id="MFD1696545.1"/>
    </source>
</evidence>
<evidence type="ECO:0000256" key="1">
    <source>
        <dbReference type="ARBA" id="ARBA00000085"/>
    </source>
</evidence>
<comment type="caution">
    <text evidence="9">The sequence shown here is derived from an EMBL/GenBank/DDBJ whole genome shotgun (WGS) entry which is preliminary data.</text>
</comment>
<dbReference type="SMART" id="SM00911">
    <property type="entry name" value="HWE_HK"/>
    <property type="match status" value="1"/>
</dbReference>
<evidence type="ECO:0000256" key="2">
    <source>
        <dbReference type="ARBA" id="ARBA00012438"/>
    </source>
</evidence>
<dbReference type="GO" id="GO:0004673">
    <property type="term" value="F:protein histidine kinase activity"/>
    <property type="evidence" value="ECO:0007669"/>
    <property type="project" value="UniProtKB-EC"/>
</dbReference>
<dbReference type="PANTHER" id="PTHR41523:SF7">
    <property type="entry name" value="HISTIDINE KINASE"/>
    <property type="match status" value="1"/>
</dbReference>
<keyword evidence="6 9" id="KW-0418">Kinase</keyword>
<dbReference type="InterPro" id="IPR035965">
    <property type="entry name" value="PAS-like_dom_sf"/>
</dbReference>
<keyword evidence="10" id="KW-1185">Reference proteome</keyword>
<dbReference type="EC" id="2.7.13.3" evidence="2"/>
<name>A0ABW4K1Z8_9HYPH</name>
<evidence type="ECO:0000256" key="7">
    <source>
        <dbReference type="ARBA" id="ARBA00022840"/>
    </source>
</evidence>
<dbReference type="Proteomes" id="UP001597327">
    <property type="component" value="Unassembled WGS sequence"/>
</dbReference>
<evidence type="ECO:0000256" key="6">
    <source>
        <dbReference type="ARBA" id="ARBA00022777"/>
    </source>
</evidence>
<dbReference type="InterPro" id="IPR011102">
    <property type="entry name" value="Sig_transdc_His_kinase_HWE"/>
</dbReference>
<proteinExistence type="predicted"/>
<evidence type="ECO:0000259" key="8">
    <source>
        <dbReference type="SMART" id="SM00911"/>
    </source>
</evidence>
<feature type="domain" description="Signal transduction histidine kinase HWE region" evidence="8">
    <location>
        <begin position="154"/>
        <end position="236"/>
    </location>
</feature>
<evidence type="ECO:0000256" key="5">
    <source>
        <dbReference type="ARBA" id="ARBA00022741"/>
    </source>
</evidence>
<organism evidence="9 10">
    <name type="scientific">Roseibium aestuarii</name>
    <dbReference type="NCBI Taxonomy" id="2600299"/>
    <lineage>
        <taxon>Bacteria</taxon>
        <taxon>Pseudomonadati</taxon>
        <taxon>Pseudomonadota</taxon>
        <taxon>Alphaproteobacteria</taxon>
        <taxon>Hyphomicrobiales</taxon>
        <taxon>Stappiaceae</taxon>
        <taxon>Roseibium</taxon>
    </lineage>
</organism>
<accession>A0ABW4K1Z8</accession>
<keyword evidence="4 9" id="KW-0808">Transferase</keyword>
<gene>
    <name evidence="9" type="ORF">ACFSC7_13540</name>
</gene>
<evidence type="ECO:0000256" key="4">
    <source>
        <dbReference type="ARBA" id="ARBA00022679"/>
    </source>
</evidence>
<dbReference type="PANTHER" id="PTHR41523">
    <property type="entry name" value="TWO-COMPONENT SYSTEM SENSOR PROTEIN"/>
    <property type="match status" value="1"/>
</dbReference>
<sequence>MARQVAEFPWETTPLGSLDTWPAALKIACGMMLNSHFPKAIAWGPELITIYNTAFAPILGKKENVLGRSFRDVWSEAWAEIGPIADKAMAGEATFIEDFPLVINRNGYDEQAYFTFCYSPIHDEDGNVAGFMDTVVETTAKMLQQKRTDFLNRELHHRIKNMLASVAALANQTLKGTISLEDARSALQARIGALAGAHTRILEGGESRADIDVIVRTSLAPHINPASSQLTLQGPSLVIDDRQSIALALAVNELATNSLKSGALSVPKGEVAIEWGFDADAEEARSFFFTWTEGDGPAVDRPGRKGFGSILLSQIAPVDFDGEASLDYPADGFRYRLVGNPNTLPPALKPVSA</sequence>
<keyword evidence="5" id="KW-0547">Nucleotide-binding</keyword>